<dbReference type="PANTHER" id="PTHR46795:SF3">
    <property type="entry name" value="ABC TRANSPORTER PERMEASE"/>
    <property type="match status" value="1"/>
</dbReference>
<feature type="transmembrane region" description="Helical" evidence="6">
    <location>
        <begin position="543"/>
        <end position="570"/>
    </location>
</feature>
<feature type="transmembrane region" description="Helical" evidence="6">
    <location>
        <begin position="227"/>
        <end position="254"/>
    </location>
</feature>
<proteinExistence type="inferred from homology"/>
<evidence type="ECO:0000256" key="5">
    <source>
        <dbReference type="ARBA" id="ARBA00023136"/>
    </source>
</evidence>
<dbReference type="PIRSF" id="PIRSF018968">
    <property type="entry name" value="ABC_permease_BceB"/>
    <property type="match status" value="1"/>
</dbReference>
<evidence type="ECO:0000313" key="8">
    <source>
        <dbReference type="EMBL" id="HIQ68199.1"/>
    </source>
</evidence>
<evidence type="ECO:0000256" key="2">
    <source>
        <dbReference type="ARBA" id="ARBA00022475"/>
    </source>
</evidence>
<comment type="subcellular location">
    <subcellularLocation>
        <location evidence="1 6">Cell membrane</location>
        <topology evidence="1 6">Multi-pass membrane protein</topology>
    </subcellularLocation>
</comment>
<keyword evidence="2 6" id="KW-1003">Cell membrane</keyword>
<evidence type="ECO:0000256" key="6">
    <source>
        <dbReference type="PIRNR" id="PIRNR018968"/>
    </source>
</evidence>
<dbReference type="InterPro" id="IPR003838">
    <property type="entry name" value="ABC3_permease_C"/>
</dbReference>
<dbReference type="InterPro" id="IPR027022">
    <property type="entry name" value="ABC_permease_BceB-typ"/>
</dbReference>
<dbReference type="GO" id="GO:0055085">
    <property type="term" value="P:transmembrane transport"/>
    <property type="evidence" value="ECO:0007669"/>
    <property type="project" value="UniProtKB-UniRule"/>
</dbReference>
<keyword evidence="3 6" id="KW-0812">Transmembrane</keyword>
<evidence type="ECO:0000259" key="7">
    <source>
        <dbReference type="Pfam" id="PF02687"/>
    </source>
</evidence>
<accession>A0A9D0Z3C4</accession>
<feature type="transmembrane region" description="Helical" evidence="6">
    <location>
        <begin position="21"/>
        <end position="47"/>
    </location>
</feature>
<gene>
    <name evidence="8" type="ORF">IAB74_06800</name>
</gene>
<dbReference type="AlphaFoldDB" id="A0A9D0Z3C4"/>
<evidence type="ECO:0000256" key="4">
    <source>
        <dbReference type="ARBA" id="ARBA00022989"/>
    </source>
</evidence>
<evidence type="ECO:0000256" key="3">
    <source>
        <dbReference type="ARBA" id="ARBA00022692"/>
    </source>
</evidence>
<feature type="transmembrane region" description="Helical" evidence="6">
    <location>
        <begin position="604"/>
        <end position="626"/>
    </location>
</feature>
<feature type="domain" description="ABC3 transporter permease C-terminal" evidence="7">
    <location>
        <begin position="555"/>
        <end position="658"/>
    </location>
</feature>
<protein>
    <submittedName>
        <fullName evidence="8">ABC transporter permease</fullName>
    </submittedName>
</protein>
<dbReference type="InterPro" id="IPR052536">
    <property type="entry name" value="ABC-4_Integral_Memb_Prot"/>
</dbReference>
<sequence length="679" mass="75850">MKKGIYRSLAISGIRKNKKLYLPYILTCTGMVMMCYIVSFIAASPVFTTIPGGDMVKQLLSMGFGILSVFSLLFLFYTNSFLIRRRKKEFGLYNILGMGKKNLSLVLLLENFFIGAFTIACGLFLGILFSKFSELAMVKILRGETEFTLSIGFSAISQTVILFCVIFLLLFLNSLRQLHLSNPVELLRSESAGEKPPKANWLVALLGVVILAGAYYLAVTISDPVSAILWFFVAAIMVIIATYLLFMAGSVALCRVLQKNKRYYYKTNHFVSVSSMAYRMKRNGAGLASICILCTMVLIMVSSTVCLYMGTEDSIRSRYPRHINLYGNATTVEVLSGEAPQDTEALAEAVVQEQGMKPQNVLTYRTAAFGGVIEGNQILFDNSIYSNRWDTVAKICQFFVVPVADYNRVMGTQETLAGDEVLLYATKELSYGEDTIRLGEGPVYTVKKQVSGFVKNSIDSMQIFPTVYLFVNDPVAVIKPVENVTIGESESSPLTYQWYYGFDLPCDEEAQEALYEVLQDRLENTPDFFVYGECAAAERGYLYGMYGGLFFLGILLGIVFVFAAVLIIYYKQISEGYEDQSRFAIMQKVGMSRKDIRRSINSQILTVFFLPLIAAGVHLAFAFPMIRKLLLLFSLTNFPLLVGVTVVCYLVFALFYLLVYRATSKSYFAIVSGMNQNGV</sequence>
<dbReference type="PANTHER" id="PTHR46795">
    <property type="entry name" value="ABC TRANSPORTER PERMEASE-RELATED-RELATED"/>
    <property type="match status" value="1"/>
</dbReference>
<dbReference type="Proteomes" id="UP000886796">
    <property type="component" value="Unassembled WGS sequence"/>
</dbReference>
<dbReference type="GO" id="GO:0005886">
    <property type="term" value="C:plasma membrane"/>
    <property type="evidence" value="ECO:0007669"/>
    <property type="project" value="UniProtKB-SubCell"/>
</dbReference>
<feature type="transmembrane region" description="Helical" evidence="6">
    <location>
        <begin position="103"/>
        <end position="129"/>
    </location>
</feature>
<evidence type="ECO:0000256" key="1">
    <source>
        <dbReference type="ARBA" id="ARBA00004651"/>
    </source>
</evidence>
<feature type="domain" description="ABC3 transporter permease C-terminal" evidence="7">
    <location>
        <begin position="64"/>
        <end position="171"/>
    </location>
</feature>
<evidence type="ECO:0000313" key="9">
    <source>
        <dbReference type="Proteomes" id="UP000886796"/>
    </source>
</evidence>
<organism evidence="8 9">
    <name type="scientific">Candidatus Faecousia excrementigallinarum</name>
    <dbReference type="NCBI Taxonomy" id="2840806"/>
    <lineage>
        <taxon>Bacteria</taxon>
        <taxon>Bacillati</taxon>
        <taxon>Bacillota</taxon>
        <taxon>Clostridia</taxon>
        <taxon>Eubacteriales</taxon>
        <taxon>Oscillospiraceae</taxon>
        <taxon>Faecousia</taxon>
    </lineage>
</organism>
<keyword evidence="4 6" id="KW-1133">Transmembrane helix</keyword>
<feature type="transmembrane region" description="Helical" evidence="6">
    <location>
        <begin position="149"/>
        <end position="172"/>
    </location>
</feature>
<name>A0A9D0Z3C4_9FIRM</name>
<reference evidence="8" key="1">
    <citation type="submission" date="2020-10" db="EMBL/GenBank/DDBJ databases">
        <authorList>
            <person name="Gilroy R."/>
        </authorList>
    </citation>
    <scope>NUCLEOTIDE SEQUENCE</scope>
    <source>
        <strain evidence="8">13361</strain>
    </source>
</reference>
<keyword evidence="6" id="KW-0813">Transport</keyword>
<reference evidence="8" key="2">
    <citation type="journal article" date="2021" name="PeerJ">
        <title>Extensive microbial diversity within the chicken gut microbiome revealed by metagenomics and culture.</title>
        <authorList>
            <person name="Gilroy R."/>
            <person name="Ravi A."/>
            <person name="Getino M."/>
            <person name="Pursley I."/>
            <person name="Horton D.L."/>
            <person name="Alikhan N.F."/>
            <person name="Baker D."/>
            <person name="Gharbi K."/>
            <person name="Hall N."/>
            <person name="Watson M."/>
            <person name="Adriaenssens E.M."/>
            <person name="Foster-Nyarko E."/>
            <person name="Jarju S."/>
            <person name="Secka A."/>
            <person name="Antonio M."/>
            <person name="Oren A."/>
            <person name="Chaudhuri R.R."/>
            <person name="La Ragione R."/>
            <person name="Hildebrand F."/>
            <person name="Pallen M.J."/>
        </authorList>
    </citation>
    <scope>NUCLEOTIDE SEQUENCE</scope>
    <source>
        <strain evidence="8">13361</strain>
    </source>
</reference>
<dbReference type="EMBL" id="DVFK01000090">
    <property type="protein sequence ID" value="HIQ68199.1"/>
    <property type="molecule type" value="Genomic_DNA"/>
</dbReference>
<feature type="transmembrane region" description="Helical" evidence="6">
    <location>
        <begin position="201"/>
        <end position="221"/>
    </location>
</feature>
<keyword evidence="5 6" id="KW-0472">Membrane</keyword>
<comment type="similarity">
    <text evidence="6">Belongs to the ABC-4 integral membrane protein family.</text>
</comment>
<feature type="transmembrane region" description="Helical" evidence="6">
    <location>
        <begin position="285"/>
        <end position="310"/>
    </location>
</feature>
<feature type="transmembrane region" description="Helical" evidence="6">
    <location>
        <begin position="638"/>
        <end position="659"/>
    </location>
</feature>
<feature type="transmembrane region" description="Helical" evidence="6">
    <location>
        <begin position="59"/>
        <end position="82"/>
    </location>
</feature>
<comment type="caution">
    <text evidence="8">The sequence shown here is derived from an EMBL/GenBank/DDBJ whole genome shotgun (WGS) entry which is preliminary data.</text>
</comment>
<dbReference type="Pfam" id="PF02687">
    <property type="entry name" value="FtsX"/>
    <property type="match status" value="2"/>
</dbReference>